<dbReference type="EMBL" id="VFLP01000093">
    <property type="protein sequence ID" value="TRX88278.1"/>
    <property type="molecule type" value="Genomic_DNA"/>
</dbReference>
<keyword evidence="1" id="KW-0812">Transmembrane</keyword>
<evidence type="ECO:0000313" key="3">
    <source>
        <dbReference type="Proteomes" id="UP000319160"/>
    </source>
</evidence>
<dbReference type="OrthoDB" id="3643156at2759"/>
<dbReference type="STRING" id="2512241.A0A553HK06"/>
<evidence type="ECO:0000256" key="1">
    <source>
        <dbReference type="SAM" id="Phobius"/>
    </source>
</evidence>
<gene>
    <name evidence="2" type="ORF">FHL15_010845</name>
</gene>
<protein>
    <submittedName>
        <fullName evidence="2">Uncharacterized protein</fullName>
    </submittedName>
</protein>
<dbReference type="Proteomes" id="UP000319160">
    <property type="component" value="Unassembled WGS sequence"/>
</dbReference>
<name>A0A553HK06_9PEZI</name>
<keyword evidence="3" id="KW-1185">Reference proteome</keyword>
<dbReference type="AlphaFoldDB" id="A0A553HK06"/>
<evidence type="ECO:0000313" key="2">
    <source>
        <dbReference type="EMBL" id="TRX88278.1"/>
    </source>
</evidence>
<organism evidence="2 3">
    <name type="scientific">Xylaria flabelliformis</name>
    <dbReference type="NCBI Taxonomy" id="2512241"/>
    <lineage>
        <taxon>Eukaryota</taxon>
        <taxon>Fungi</taxon>
        <taxon>Dikarya</taxon>
        <taxon>Ascomycota</taxon>
        <taxon>Pezizomycotina</taxon>
        <taxon>Sordariomycetes</taxon>
        <taxon>Xylariomycetidae</taxon>
        <taxon>Xylariales</taxon>
        <taxon>Xylariaceae</taxon>
        <taxon>Xylaria</taxon>
    </lineage>
</organism>
<comment type="caution">
    <text evidence="2">The sequence shown here is derived from an EMBL/GenBank/DDBJ whole genome shotgun (WGS) entry which is preliminary data.</text>
</comment>
<proteinExistence type="predicted"/>
<feature type="transmembrane region" description="Helical" evidence="1">
    <location>
        <begin position="36"/>
        <end position="60"/>
    </location>
</feature>
<sequence>MSTEQVASESLPSNQPQTAVLRSRSVQRELNPLKTACCLITTALLTFVTCGVLMLVLLFLPNQQHLSITHEFGIGFDLSPSYATVAVSYPNGSIHPIARVEGNRAYREMMFRLSLPSSKHIQYALSAPFPRPMITCLITKQSQPVSDIGEGYSDIPRQIWRKALKKLWLPASRDVYTLSRMIRALREQASNFVGEPVSAATISIPHLAALYNEDIRDAFEYLSLLYIDFDPSPCYFRPLHTVFASYAGNNLGICQDYKNDAACKEEEKHIQRQYVLTVGYTHTSLTTSQVSIVGCLFPAEAPALENLRLRYDTRHEEFYWDMVRDMLRSPVVDSWVQGNFSMVLLHGDATEKPRFREVLGEVINDVLDGQVEIIDQQPEFSAAKGAAELAKRAIFRKTKDLADIASEL</sequence>
<accession>A0A553HK06</accession>
<keyword evidence="1" id="KW-1133">Transmembrane helix</keyword>
<keyword evidence="1" id="KW-0472">Membrane</keyword>
<reference evidence="3" key="1">
    <citation type="submission" date="2019-06" db="EMBL/GenBank/DDBJ databases">
        <title>Draft genome sequence of the griseofulvin-producing fungus Xylaria cubensis strain G536.</title>
        <authorList>
            <person name="Mead M.E."/>
            <person name="Raja H.A."/>
            <person name="Steenwyk J.L."/>
            <person name="Knowles S.L."/>
            <person name="Oberlies N.H."/>
            <person name="Rokas A."/>
        </authorList>
    </citation>
    <scope>NUCLEOTIDE SEQUENCE [LARGE SCALE GENOMIC DNA]</scope>
    <source>
        <strain evidence="3">G536</strain>
    </source>
</reference>